<dbReference type="InterPro" id="IPR011042">
    <property type="entry name" value="6-blade_b-propeller_TolB-like"/>
</dbReference>
<dbReference type="Proteomes" id="UP000199559">
    <property type="component" value="Unassembled WGS sequence"/>
</dbReference>
<reference evidence="2" key="1">
    <citation type="submission" date="2016-10" db="EMBL/GenBank/DDBJ databases">
        <authorList>
            <person name="Varghese N."/>
            <person name="Submissions S."/>
        </authorList>
    </citation>
    <scope>NUCLEOTIDE SEQUENCE [LARGE SCALE GENOMIC DNA]</scope>
    <source>
        <strain evidence="2">DSM 28881</strain>
    </source>
</reference>
<proteinExistence type="predicted"/>
<dbReference type="SUPFAM" id="SSF82171">
    <property type="entry name" value="DPP6 N-terminal domain-like"/>
    <property type="match status" value="1"/>
</dbReference>
<dbReference type="InterPro" id="IPR011659">
    <property type="entry name" value="WD40"/>
</dbReference>
<dbReference type="Pfam" id="PF07676">
    <property type="entry name" value="PD40"/>
    <property type="match status" value="3"/>
</dbReference>
<protein>
    <submittedName>
        <fullName evidence="1">WD40-like Beta Propeller Repeat</fullName>
    </submittedName>
</protein>
<evidence type="ECO:0000313" key="1">
    <source>
        <dbReference type="EMBL" id="SFI50989.1"/>
    </source>
</evidence>
<organism evidence="1 2">
    <name type="scientific">Olleya namhaensis</name>
    <dbReference type="NCBI Taxonomy" id="1144750"/>
    <lineage>
        <taxon>Bacteria</taxon>
        <taxon>Pseudomonadati</taxon>
        <taxon>Bacteroidota</taxon>
        <taxon>Flavobacteriia</taxon>
        <taxon>Flavobacteriales</taxon>
        <taxon>Flavobacteriaceae</taxon>
    </lineage>
</organism>
<evidence type="ECO:0000313" key="2">
    <source>
        <dbReference type="Proteomes" id="UP000199559"/>
    </source>
</evidence>
<dbReference type="EMBL" id="FORM01000001">
    <property type="protein sequence ID" value="SFI50989.1"/>
    <property type="molecule type" value="Genomic_DNA"/>
</dbReference>
<dbReference type="AlphaFoldDB" id="A0A1I3ISS0"/>
<name>A0A1I3ISS0_9FLAO</name>
<sequence length="319" mass="35878">MLALTISLICLGCKEVDANQETTLNLEVTKNRPTLFGDGIISTGLYQRDLAVSPDGNQLMYTLGDYKQQRRSLVQLNKVGGVWSKPELVSFSGVYQDIEPFYTDQGNTLFFASNRPINNDNTRKDYNIWYSHKIEGKWGEPKPLNNTINTTEDEFYPSLSNNGSLYFTATKPEGIGKEDLFVSKKVNGVYQKPSVLDSTINTKHYEFNAYVNPEENLLIFSSYGRADGFGGGDLYYSLKDKSGRWSPSKNMGKDINSDKLDFCPFVDVNRNTFYFTSERVVVDSSKINSIKEFKAIANRAQNGTGNIYSIGLDALHLEL</sequence>
<gene>
    <name evidence="1" type="ORF">SAMN05443431_10196</name>
</gene>
<accession>A0A1I3ISS0</accession>
<dbReference type="STRING" id="1144750.SAMN05443431_10196"/>
<dbReference type="Gene3D" id="2.120.10.30">
    <property type="entry name" value="TolB, C-terminal domain"/>
    <property type="match status" value="1"/>
</dbReference>
<keyword evidence="2" id="KW-1185">Reference proteome</keyword>